<gene>
    <name evidence="2" type="ORF">M4486_04375</name>
</gene>
<proteinExistence type="predicted"/>
<dbReference type="RefSeq" id="WP_239203737.1">
    <property type="nucleotide sequence ID" value="NZ_CP097218.1"/>
</dbReference>
<accession>A0ABY4N7M5</accession>
<feature type="transmembrane region" description="Helical" evidence="1">
    <location>
        <begin position="21"/>
        <end position="38"/>
    </location>
</feature>
<name>A0ABY4N7M5_9MICO</name>
<keyword evidence="1" id="KW-0812">Transmembrane</keyword>
<evidence type="ECO:0000256" key="1">
    <source>
        <dbReference type="SAM" id="Phobius"/>
    </source>
</evidence>
<dbReference type="Proteomes" id="UP001055868">
    <property type="component" value="Chromosome"/>
</dbReference>
<keyword evidence="1" id="KW-1133">Transmembrane helix</keyword>
<keyword evidence="1" id="KW-0472">Membrane</keyword>
<organism evidence="2 3">
    <name type="scientific">Brachybacterium kimchii</name>
    <dbReference type="NCBI Taxonomy" id="2942909"/>
    <lineage>
        <taxon>Bacteria</taxon>
        <taxon>Bacillati</taxon>
        <taxon>Actinomycetota</taxon>
        <taxon>Actinomycetes</taxon>
        <taxon>Micrococcales</taxon>
        <taxon>Dermabacteraceae</taxon>
        <taxon>Brachybacterium</taxon>
    </lineage>
</organism>
<evidence type="ECO:0000313" key="3">
    <source>
        <dbReference type="Proteomes" id="UP001055868"/>
    </source>
</evidence>
<evidence type="ECO:0008006" key="4">
    <source>
        <dbReference type="Google" id="ProtNLM"/>
    </source>
</evidence>
<dbReference type="EMBL" id="CP097218">
    <property type="protein sequence ID" value="UQN30554.1"/>
    <property type="molecule type" value="Genomic_DNA"/>
</dbReference>
<reference evidence="2" key="1">
    <citation type="submission" date="2022-05" db="EMBL/GenBank/DDBJ databases">
        <title>Genomic analysis of Brachybacterium sp. CBA3104.</title>
        <authorList>
            <person name="Roh S.W."/>
            <person name="Kim Y.B."/>
            <person name="Kim Y."/>
        </authorList>
    </citation>
    <scope>NUCLEOTIDE SEQUENCE</scope>
    <source>
        <strain evidence="2">CBA3104</strain>
    </source>
</reference>
<sequence>MTNMGVLMERGTERGHGFARGGLIALVVVVVLGGFAFTTSTKEEGVKITVTEKDRVVTRENSYYLVWSKEGETFKNSDSLSQGKFASSDLQGRLHEGTTYTCTVSGVRIPVVSTYRNILSCETAGK</sequence>
<evidence type="ECO:0000313" key="2">
    <source>
        <dbReference type="EMBL" id="UQN30554.1"/>
    </source>
</evidence>
<keyword evidence="3" id="KW-1185">Reference proteome</keyword>
<protein>
    <recommendedName>
        <fullName evidence="4">Ig-like domain-containing protein</fullName>
    </recommendedName>
</protein>